<feature type="transmembrane region" description="Helical" evidence="1">
    <location>
        <begin position="42"/>
        <end position="60"/>
    </location>
</feature>
<gene>
    <name evidence="3" type="ORF">PVAG01_01923</name>
</gene>
<sequence>MLRYAASTAKATAPRIGVVVVLVFLVLYHLSTYRYPSSPSPLLVAQNSTLGFGAIILISLPERTDRRDAVSLIASTSNITVTHTVAAVRGENILEKAKPYGKAIAELDDGHWGSWRSHLDALKYMVDNRIETALIVEDDVDWAPNIKQQMRSLAGGIQSSSLIHQPDHANYPYGTDWDVLHLGVSRIGAAPEPFNHIAIPYHDASLPTGPVQDVDCTEGRPWYCFSKYTQAVQMPDQSRVILPSYEPIGLVAIAVTLKGAQRLLYLLGWKSLETGLDWSIRDLMREGDLSGWTVVPPLFGSWTTGTGADSDLRDGIKSKVESSNNLKGQGRGLRESARQHLKDVMSTENRWQRLQKAVD</sequence>
<keyword evidence="1" id="KW-0472">Membrane</keyword>
<keyword evidence="1" id="KW-0812">Transmembrane</keyword>
<feature type="domain" description="Glycosyl transferase family 25" evidence="2">
    <location>
        <begin position="55"/>
        <end position="165"/>
    </location>
</feature>
<dbReference type="CDD" id="cd06532">
    <property type="entry name" value="Glyco_transf_25"/>
    <property type="match status" value="1"/>
</dbReference>
<protein>
    <submittedName>
        <fullName evidence="3">Glycosyltransferase family 25 protein</fullName>
    </submittedName>
</protein>
<name>A0ABR4PYE9_9HELO</name>
<reference evidence="3 4" key="1">
    <citation type="submission" date="2024-06" db="EMBL/GenBank/DDBJ databases">
        <title>Complete genome of Phlyctema vagabunda strain 19-DSS-EL-015.</title>
        <authorList>
            <person name="Fiorenzani C."/>
        </authorList>
    </citation>
    <scope>NUCLEOTIDE SEQUENCE [LARGE SCALE GENOMIC DNA]</scope>
    <source>
        <strain evidence="3 4">19-DSS-EL-015</strain>
    </source>
</reference>
<evidence type="ECO:0000313" key="4">
    <source>
        <dbReference type="Proteomes" id="UP001629113"/>
    </source>
</evidence>
<dbReference type="InterPro" id="IPR002654">
    <property type="entry name" value="Glyco_trans_25"/>
</dbReference>
<comment type="caution">
    <text evidence="3">The sequence shown here is derived from an EMBL/GenBank/DDBJ whole genome shotgun (WGS) entry which is preliminary data.</text>
</comment>
<feature type="transmembrane region" description="Helical" evidence="1">
    <location>
        <begin position="12"/>
        <end position="30"/>
    </location>
</feature>
<evidence type="ECO:0000259" key="2">
    <source>
        <dbReference type="Pfam" id="PF01755"/>
    </source>
</evidence>
<keyword evidence="4" id="KW-1185">Reference proteome</keyword>
<organism evidence="3 4">
    <name type="scientific">Phlyctema vagabunda</name>
    <dbReference type="NCBI Taxonomy" id="108571"/>
    <lineage>
        <taxon>Eukaryota</taxon>
        <taxon>Fungi</taxon>
        <taxon>Dikarya</taxon>
        <taxon>Ascomycota</taxon>
        <taxon>Pezizomycotina</taxon>
        <taxon>Leotiomycetes</taxon>
        <taxon>Helotiales</taxon>
        <taxon>Dermateaceae</taxon>
        <taxon>Phlyctema</taxon>
    </lineage>
</organism>
<dbReference type="Pfam" id="PF01755">
    <property type="entry name" value="Glyco_transf_25"/>
    <property type="match status" value="1"/>
</dbReference>
<dbReference type="EMBL" id="JBFCZG010000001">
    <property type="protein sequence ID" value="KAL3428414.1"/>
    <property type="molecule type" value="Genomic_DNA"/>
</dbReference>
<evidence type="ECO:0000256" key="1">
    <source>
        <dbReference type="SAM" id="Phobius"/>
    </source>
</evidence>
<proteinExistence type="predicted"/>
<dbReference type="Proteomes" id="UP001629113">
    <property type="component" value="Unassembled WGS sequence"/>
</dbReference>
<evidence type="ECO:0000313" key="3">
    <source>
        <dbReference type="EMBL" id="KAL3428414.1"/>
    </source>
</evidence>
<accession>A0ABR4PYE9</accession>
<keyword evidence="1" id="KW-1133">Transmembrane helix</keyword>